<evidence type="ECO:0000313" key="2">
    <source>
        <dbReference type="Proteomes" id="UP000008703"/>
    </source>
</evidence>
<keyword evidence="2" id="KW-1185">Reference proteome</keyword>
<dbReference type="Proteomes" id="UP000008703">
    <property type="component" value="Plasmid pSTRVI02"/>
</dbReference>
<name>G2PHR0_STRV4</name>
<dbReference type="HOGENOM" id="CLU_990183_0_0_11"/>
<dbReference type="RefSeq" id="WP_014043796.1">
    <property type="nucleotide sequence ID" value="NC_015952.1"/>
</dbReference>
<accession>G2PHR0</accession>
<dbReference type="AlphaFoldDB" id="G2PHR0"/>
<reference evidence="1" key="1">
    <citation type="submission" date="2011-08" db="EMBL/GenBank/DDBJ databases">
        <title>Complete sequence of plasmid 2 of Streptomyces violaceusniger Tu 4113.</title>
        <authorList>
            <consortium name="US DOE Joint Genome Institute"/>
            <person name="Lucas S."/>
            <person name="Han J."/>
            <person name="Lapidus A."/>
            <person name="Cheng J.-F."/>
            <person name="Goodwin L."/>
            <person name="Pitluck S."/>
            <person name="Peters L."/>
            <person name="Ivanova N."/>
            <person name="Daligault H."/>
            <person name="Detter J.C."/>
            <person name="Han C."/>
            <person name="Tapia R."/>
            <person name="Land M."/>
            <person name="Hauser L."/>
            <person name="Kyrpides N."/>
            <person name="Ivanova N."/>
            <person name="Pagani I."/>
            <person name="Hagen A."/>
            <person name="Katz L."/>
            <person name="Fiedler H.-P."/>
            <person name="Keasling J."/>
            <person name="Fortman J."/>
            <person name="Woyke T."/>
        </authorList>
    </citation>
    <scope>NUCLEOTIDE SEQUENCE [LARGE SCALE GENOMIC DNA]</scope>
    <source>
        <strain evidence="1">Tu 4113</strain>
        <plasmid evidence="1">pSTRVI02</plasmid>
    </source>
</reference>
<dbReference type="EMBL" id="CP002996">
    <property type="protein sequence ID" value="AEM88861.1"/>
    <property type="molecule type" value="Genomic_DNA"/>
</dbReference>
<gene>
    <name evidence="1" type="ORF">Strvi_0085</name>
</gene>
<protein>
    <submittedName>
        <fullName evidence="1">Uncharacterized protein</fullName>
    </submittedName>
</protein>
<evidence type="ECO:0000313" key="1">
    <source>
        <dbReference type="EMBL" id="AEM88861.1"/>
    </source>
</evidence>
<dbReference type="KEGG" id="svl:Strvi_0085"/>
<sequence>MPPSERLSPVVYRVTETDFDGASFCHVRGWDAMAAGHMVNRMIRLADEQIARGNEPGLLVDPATDATGRLVLRRRHLSFGKSEGQVCERWRTWELEPVTRPKLSEQQAECLEAVAKSRHWPGEDFSRPQVRGGTLRTVQARATTEMRVLCSGMYSIPPASWRRLVEKGWIHLLSGEVKPMEPVRLTVAGTVALALREHQTSTSSPVGYVRRAGGRMYDGSSAVVCSAGCFRGRFLDRRNLAAAEARAHRAEAVLLALGASKEQAQRAARRAQSTPGGAVAA</sequence>
<organism evidence="1 2">
    <name type="scientific">Streptomyces violaceusniger (strain Tu 4113)</name>
    <dbReference type="NCBI Taxonomy" id="653045"/>
    <lineage>
        <taxon>Bacteria</taxon>
        <taxon>Bacillati</taxon>
        <taxon>Actinomycetota</taxon>
        <taxon>Actinomycetes</taxon>
        <taxon>Kitasatosporales</taxon>
        <taxon>Streptomycetaceae</taxon>
        <taxon>Streptomyces</taxon>
        <taxon>Streptomyces violaceusniger group</taxon>
    </lineage>
</organism>
<proteinExistence type="predicted"/>
<keyword evidence="1" id="KW-0614">Plasmid</keyword>
<geneLocation type="plasmid" evidence="1 2">
    <name>pSTRVI02</name>
</geneLocation>